<reference evidence="8 9" key="1">
    <citation type="submission" date="2019-11" db="EMBL/GenBank/DDBJ databases">
        <title>Gracilibacillus salitolerans sp. nov., a moderate halophile isolated from a saline soil in northwest China.</title>
        <authorList>
            <person name="Gan L."/>
        </authorList>
    </citation>
    <scope>NUCLEOTIDE SEQUENCE [LARGE SCALE GENOMIC DNA]</scope>
    <source>
        <strain evidence="8 9">SCU50</strain>
    </source>
</reference>
<evidence type="ECO:0000256" key="5">
    <source>
        <dbReference type="ARBA" id="ARBA00023136"/>
    </source>
</evidence>
<evidence type="ECO:0000256" key="1">
    <source>
        <dbReference type="ARBA" id="ARBA00004651"/>
    </source>
</evidence>
<keyword evidence="2" id="KW-1003">Cell membrane</keyword>
<evidence type="ECO:0000259" key="7">
    <source>
        <dbReference type="Pfam" id="PF13244"/>
    </source>
</evidence>
<dbReference type="Pfam" id="PF13244">
    <property type="entry name" value="MbhD"/>
    <property type="match status" value="1"/>
</dbReference>
<gene>
    <name evidence="8" type="ORF">GI584_01440</name>
</gene>
<feature type="transmembrane region" description="Helical" evidence="6">
    <location>
        <begin position="53"/>
        <end position="72"/>
    </location>
</feature>
<evidence type="ECO:0000256" key="6">
    <source>
        <dbReference type="SAM" id="Phobius"/>
    </source>
</evidence>
<dbReference type="Gene3D" id="1.20.120.1200">
    <property type="entry name" value="NADH-ubiquinone/plastoquinone oxidoreductase chain 6, subunit NuoJ"/>
    <property type="match status" value="1"/>
</dbReference>
<feature type="transmembrane region" description="Helical" evidence="6">
    <location>
        <begin position="30"/>
        <end position="47"/>
    </location>
</feature>
<evidence type="ECO:0000313" key="9">
    <source>
        <dbReference type="Proteomes" id="UP000339690"/>
    </source>
</evidence>
<organism evidence="8 9">
    <name type="scientific">Gracilibacillus salitolerans</name>
    <dbReference type="NCBI Taxonomy" id="2663022"/>
    <lineage>
        <taxon>Bacteria</taxon>
        <taxon>Bacillati</taxon>
        <taxon>Bacillota</taxon>
        <taxon>Bacilli</taxon>
        <taxon>Bacillales</taxon>
        <taxon>Bacillaceae</taxon>
        <taxon>Gracilibacillus</taxon>
    </lineage>
</organism>
<dbReference type="RefSeq" id="WP_153789980.1">
    <property type="nucleotide sequence ID" value="NZ_CP045915.1"/>
</dbReference>
<feature type="domain" description="MrpA C-terminal/MbhD" evidence="7">
    <location>
        <begin position="11"/>
        <end position="76"/>
    </location>
</feature>
<evidence type="ECO:0000256" key="4">
    <source>
        <dbReference type="ARBA" id="ARBA00022989"/>
    </source>
</evidence>
<keyword evidence="3 6" id="KW-0812">Transmembrane</keyword>
<keyword evidence="5 6" id="KW-0472">Membrane</keyword>
<dbReference type="KEGG" id="grc:GI584_01440"/>
<evidence type="ECO:0000256" key="3">
    <source>
        <dbReference type="ARBA" id="ARBA00022692"/>
    </source>
</evidence>
<evidence type="ECO:0000256" key="2">
    <source>
        <dbReference type="ARBA" id="ARBA00022475"/>
    </source>
</evidence>
<evidence type="ECO:0000313" key="8">
    <source>
        <dbReference type="EMBL" id="QGH32800.1"/>
    </source>
</evidence>
<name>A0A5Q2TFV2_9BACI</name>
<keyword evidence="4 6" id="KW-1133">Transmembrane helix</keyword>
<sequence length="81" mass="8875">MVDIIFYLLLLFLIITAFFMVFTKDLSNSVITLPLFGAILVIIFVILQAPGVALAGAIMTAGLTTAFFVITINKTEYGRNE</sequence>
<keyword evidence="9" id="KW-1185">Reference proteome</keyword>
<proteinExistence type="predicted"/>
<feature type="transmembrane region" description="Helical" evidence="6">
    <location>
        <begin position="6"/>
        <end position="23"/>
    </location>
</feature>
<dbReference type="GO" id="GO:0005886">
    <property type="term" value="C:plasma membrane"/>
    <property type="evidence" value="ECO:0007669"/>
    <property type="project" value="UniProtKB-SubCell"/>
</dbReference>
<protein>
    <submittedName>
        <fullName evidence="8">DUF4040 domain-containing protein</fullName>
    </submittedName>
</protein>
<dbReference type="AlphaFoldDB" id="A0A5Q2TFV2"/>
<accession>A0A5Q2TFV2</accession>
<dbReference type="Proteomes" id="UP000339690">
    <property type="component" value="Chromosome"/>
</dbReference>
<dbReference type="InterPro" id="IPR025383">
    <property type="entry name" value="MrpA_C/MbhD"/>
</dbReference>
<dbReference type="InterPro" id="IPR042106">
    <property type="entry name" value="Nuo/plastoQ_OxRdtase_6_NuoJ"/>
</dbReference>
<dbReference type="EMBL" id="CP045915">
    <property type="protein sequence ID" value="QGH32800.1"/>
    <property type="molecule type" value="Genomic_DNA"/>
</dbReference>
<comment type="subcellular location">
    <subcellularLocation>
        <location evidence="1">Cell membrane</location>
        <topology evidence="1">Multi-pass membrane protein</topology>
    </subcellularLocation>
</comment>